<accession>A0AA35V7F7</accession>
<proteinExistence type="predicted"/>
<gene>
    <name evidence="1" type="ORF">LMG32879_001903</name>
</gene>
<organism evidence="1 2">
    <name type="scientific">Brytella acorum</name>
    <dbReference type="NCBI Taxonomy" id="2959299"/>
    <lineage>
        <taxon>Bacteria</taxon>
        <taxon>Pseudomonadati</taxon>
        <taxon>Pseudomonadota</taxon>
        <taxon>Alphaproteobacteria</taxon>
        <taxon>Acetobacterales</taxon>
        <taxon>Acetobacteraceae</taxon>
        <taxon>Brytella</taxon>
    </lineage>
</organism>
<protein>
    <submittedName>
        <fullName evidence="1">Uncharacterized protein</fullName>
    </submittedName>
</protein>
<dbReference type="AlphaFoldDB" id="A0AA35V7F7"/>
<comment type="caution">
    <text evidence="1">The sequence shown here is derived from an EMBL/GenBank/DDBJ whole genome shotgun (WGS) entry which is preliminary data.</text>
</comment>
<dbReference type="RefSeq" id="WP_289842147.1">
    <property type="nucleotide sequence ID" value="NZ_CATKSH010000010.1"/>
</dbReference>
<reference evidence="1" key="1">
    <citation type="submission" date="2023-03" db="EMBL/GenBank/DDBJ databases">
        <authorList>
            <person name="Cleenwerck I."/>
        </authorList>
    </citation>
    <scope>NUCLEOTIDE SEQUENCE</scope>
    <source>
        <strain evidence="1">LMG 32879</strain>
    </source>
</reference>
<keyword evidence="2" id="KW-1185">Reference proteome</keyword>
<sequence>MSITLSAYLETLDEDIPPTELSPALLALWWAGKKDWKEAHRLTQAHEGEADSDWVHAWLHRQEDDIPNARYWYRRAHRTMQHGDLQTEWRAIVTSLLAGSGY</sequence>
<dbReference type="EMBL" id="CATKSH010000010">
    <property type="protein sequence ID" value="CAI9121059.1"/>
    <property type="molecule type" value="Genomic_DNA"/>
</dbReference>
<evidence type="ECO:0000313" key="1">
    <source>
        <dbReference type="EMBL" id="CAI9121059.1"/>
    </source>
</evidence>
<dbReference type="Proteomes" id="UP001176960">
    <property type="component" value="Unassembled WGS sequence"/>
</dbReference>
<name>A0AA35V7F7_9PROT</name>
<evidence type="ECO:0000313" key="2">
    <source>
        <dbReference type="Proteomes" id="UP001176960"/>
    </source>
</evidence>